<dbReference type="SMART" id="SM00388">
    <property type="entry name" value="HisKA"/>
    <property type="match status" value="1"/>
</dbReference>
<dbReference type="SUPFAM" id="SSF55785">
    <property type="entry name" value="PYP-like sensor domain (PAS domain)"/>
    <property type="match status" value="2"/>
</dbReference>
<dbReference type="InterPro" id="IPR050736">
    <property type="entry name" value="Sensor_HK_Regulatory"/>
</dbReference>
<feature type="domain" description="Histidine kinase" evidence="8">
    <location>
        <begin position="614"/>
        <end position="831"/>
    </location>
</feature>
<dbReference type="PROSITE" id="PS50109">
    <property type="entry name" value="HIS_KIN"/>
    <property type="match status" value="1"/>
</dbReference>
<evidence type="ECO:0000313" key="9">
    <source>
        <dbReference type="EMBL" id="RBP08681.1"/>
    </source>
</evidence>
<keyword evidence="5 9" id="KW-0418">Kinase</keyword>
<dbReference type="Gene3D" id="1.10.287.130">
    <property type="match status" value="1"/>
</dbReference>
<dbReference type="RefSeq" id="WP_113891061.1">
    <property type="nucleotide sequence ID" value="NZ_QNRK01000024.1"/>
</dbReference>
<keyword evidence="3" id="KW-0597">Phosphoprotein</keyword>
<dbReference type="Pfam" id="PF00512">
    <property type="entry name" value="HisKA"/>
    <property type="match status" value="1"/>
</dbReference>
<dbReference type="Pfam" id="PF12860">
    <property type="entry name" value="PAS_7"/>
    <property type="match status" value="1"/>
</dbReference>
<dbReference type="Gene3D" id="3.30.450.20">
    <property type="entry name" value="PAS domain"/>
    <property type="match status" value="1"/>
</dbReference>
<dbReference type="InterPro" id="IPR004358">
    <property type="entry name" value="Sig_transdc_His_kin-like_C"/>
</dbReference>
<keyword evidence="7" id="KW-0812">Transmembrane</keyword>
<dbReference type="CDD" id="cd00075">
    <property type="entry name" value="HATPase"/>
    <property type="match status" value="1"/>
</dbReference>
<evidence type="ECO:0000256" key="5">
    <source>
        <dbReference type="ARBA" id="ARBA00022777"/>
    </source>
</evidence>
<dbReference type="Proteomes" id="UP000253529">
    <property type="component" value="Unassembled WGS sequence"/>
</dbReference>
<dbReference type="InterPro" id="IPR003594">
    <property type="entry name" value="HATPase_dom"/>
</dbReference>
<evidence type="ECO:0000259" key="8">
    <source>
        <dbReference type="PROSITE" id="PS50109"/>
    </source>
</evidence>
<dbReference type="OrthoDB" id="9797304at2"/>
<dbReference type="EC" id="2.7.13.3" evidence="2"/>
<dbReference type="SMART" id="SM00387">
    <property type="entry name" value="HATPase_c"/>
    <property type="match status" value="1"/>
</dbReference>
<proteinExistence type="predicted"/>
<dbReference type="Pfam" id="PF02518">
    <property type="entry name" value="HATPase_c"/>
    <property type="match status" value="1"/>
</dbReference>
<dbReference type="InterPro" id="IPR035965">
    <property type="entry name" value="PAS-like_dom_sf"/>
</dbReference>
<dbReference type="SUPFAM" id="SSF47384">
    <property type="entry name" value="Homodimeric domain of signal transducing histidine kinase"/>
    <property type="match status" value="1"/>
</dbReference>
<keyword evidence="4" id="KW-0808">Transferase</keyword>
<dbReference type="Gene3D" id="3.30.565.10">
    <property type="entry name" value="Histidine kinase-like ATPase, C-terminal domain"/>
    <property type="match status" value="1"/>
</dbReference>
<gene>
    <name evidence="9" type="ORF">DFR50_12468</name>
</gene>
<organism evidence="9 10">
    <name type="scientific">Roseiarcus fermentans</name>
    <dbReference type="NCBI Taxonomy" id="1473586"/>
    <lineage>
        <taxon>Bacteria</taxon>
        <taxon>Pseudomonadati</taxon>
        <taxon>Pseudomonadota</taxon>
        <taxon>Alphaproteobacteria</taxon>
        <taxon>Hyphomicrobiales</taxon>
        <taxon>Roseiarcaceae</taxon>
        <taxon>Roseiarcus</taxon>
    </lineage>
</organism>
<dbReference type="GO" id="GO:0000155">
    <property type="term" value="F:phosphorelay sensor kinase activity"/>
    <property type="evidence" value="ECO:0007669"/>
    <property type="project" value="InterPro"/>
</dbReference>
<dbReference type="PANTHER" id="PTHR43711">
    <property type="entry name" value="TWO-COMPONENT HISTIDINE KINASE"/>
    <property type="match status" value="1"/>
</dbReference>
<evidence type="ECO:0000256" key="3">
    <source>
        <dbReference type="ARBA" id="ARBA00022553"/>
    </source>
</evidence>
<dbReference type="PANTHER" id="PTHR43711:SF1">
    <property type="entry name" value="HISTIDINE KINASE 1"/>
    <property type="match status" value="1"/>
</dbReference>
<dbReference type="AlphaFoldDB" id="A0A366F214"/>
<reference evidence="9 10" key="1">
    <citation type="submission" date="2018-06" db="EMBL/GenBank/DDBJ databases">
        <title>Genomic Encyclopedia of Type Strains, Phase IV (KMG-IV): sequencing the most valuable type-strain genomes for metagenomic binning, comparative biology and taxonomic classification.</title>
        <authorList>
            <person name="Goeker M."/>
        </authorList>
    </citation>
    <scope>NUCLEOTIDE SEQUENCE [LARGE SCALE GENOMIC DNA]</scope>
    <source>
        <strain evidence="9 10">DSM 24875</strain>
    </source>
</reference>
<dbReference type="SUPFAM" id="SSF55874">
    <property type="entry name" value="ATPase domain of HSP90 chaperone/DNA topoisomerase II/histidine kinase"/>
    <property type="match status" value="1"/>
</dbReference>
<dbReference type="InterPro" id="IPR036097">
    <property type="entry name" value="HisK_dim/P_sf"/>
</dbReference>
<evidence type="ECO:0000256" key="7">
    <source>
        <dbReference type="SAM" id="Phobius"/>
    </source>
</evidence>
<evidence type="ECO:0000256" key="4">
    <source>
        <dbReference type="ARBA" id="ARBA00022679"/>
    </source>
</evidence>
<accession>A0A366F214</accession>
<evidence type="ECO:0000256" key="6">
    <source>
        <dbReference type="ARBA" id="ARBA00023012"/>
    </source>
</evidence>
<dbReference type="InterPro" id="IPR003661">
    <property type="entry name" value="HisK_dim/P_dom"/>
</dbReference>
<evidence type="ECO:0000313" key="10">
    <source>
        <dbReference type="Proteomes" id="UP000253529"/>
    </source>
</evidence>
<dbReference type="InterPro" id="IPR036890">
    <property type="entry name" value="HATPase_C_sf"/>
</dbReference>
<keyword evidence="6" id="KW-0902">Two-component regulatory system</keyword>
<keyword evidence="10" id="KW-1185">Reference proteome</keyword>
<sequence>MSLRGFSARRFAGPEGRARTIRRARAVAMANVSFLASAGARADDMLRGLEPPPQTSFPASSQAAFAALVVVSAALAAMAVFHIGARRAWARRLGDMEVELAEAAARADRAILIARSEPQVVIAWERPDAEPSIEGDLGIVAEASSPEQVLRFASWLEPGAAARVEEATTRLLRRGEAFSLSAATPRGRHLDIVGRPVSGSAVVRVRDVCGDRLEAIRLREKVAETESVVAAERRALEEAGVLAWGRDAEGRMLWCNAPYARAVEAPDEIAAVDQGADLFDPGVRREAAAALRQSGVWRRRVAAVVGGQRRTFEVAEVGVPQGSAGVAYDVSEAAALRAEMERNEEDYARTIDRLSTGVAIFDKSKRLTFHNAAYSQMWSLEPAFLDTHPTDGEILDRLRTTRRLPEQVDFRDWKAKLMEAYQALEPSEFVWYLPDGRALRVVTSPNPKGGVTYLFDDATQSYALASQVTALTHVQGETLDALKEGVAVFGADGRMKLFNPVFAEVWRIDPARLSDHPHVDAIAGGFRALCRDPAQWDELRGMVVGLHEHRATLAARLERIDDLTFDCAALPLPDGATLLTFLDVTASANVERALTERNEALVAAERLRNDFVNHVSYELRTPLTNIIGFTQLLAAGGVGPLNPKQLEYAGFITNSSHALLAIIDDILDLASIDAGALELRLEPVDVADAMRAAAAGVQDRLDEASIELRMVTTDGVGAFTADGRRVRQALFNLLSNAINYSEPGQTVTLAAMRRMDEIVFKVSDRGRGIPPEMIERVFHRFETFPNGSRHRGPGLGLSIVKALVELHGGRVLIDTAPNEGTTVTCIFPVDPAGATAAIEEAGAVSAMPRMAR</sequence>
<keyword evidence="7" id="KW-0472">Membrane</keyword>
<dbReference type="EMBL" id="QNRK01000024">
    <property type="protein sequence ID" value="RBP08681.1"/>
    <property type="molecule type" value="Genomic_DNA"/>
</dbReference>
<protein>
    <recommendedName>
        <fullName evidence="2">histidine kinase</fullName>
        <ecNumber evidence="2">2.7.13.3</ecNumber>
    </recommendedName>
</protein>
<dbReference type="CDD" id="cd00082">
    <property type="entry name" value="HisKA"/>
    <property type="match status" value="1"/>
</dbReference>
<comment type="caution">
    <text evidence="9">The sequence shown here is derived from an EMBL/GenBank/DDBJ whole genome shotgun (WGS) entry which is preliminary data.</text>
</comment>
<name>A0A366F214_9HYPH</name>
<evidence type="ECO:0000256" key="2">
    <source>
        <dbReference type="ARBA" id="ARBA00012438"/>
    </source>
</evidence>
<feature type="transmembrane region" description="Helical" evidence="7">
    <location>
        <begin position="66"/>
        <end position="85"/>
    </location>
</feature>
<dbReference type="PRINTS" id="PR00344">
    <property type="entry name" value="BCTRLSENSOR"/>
</dbReference>
<keyword evidence="7" id="KW-1133">Transmembrane helix</keyword>
<comment type="catalytic activity">
    <reaction evidence="1">
        <text>ATP + protein L-histidine = ADP + protein N-phospho-L-histidine.</text>
        <dbReference type="EC" id="2.7.13.3"/>
    </reaction>
</comment>
<evidence type="ECO:0000256" key="1">
    <source>
        <dbReference type="ARBA" id="ARBA00000085"/>
    </source>
</evidence>
<dbReference type="InterPro" id="IPR005467">
    <property type="entry name" value="His_kinase_dom"/>
</dbReference>